<protein>
    <submittedName>
        <fullName evidence="1">NSP2</fullName>
    </submittedName>
</protein>
<evidence type="ECO:0000313" key="1">
    <source>
        <dbReference type="EMBL" id="AQX34667.1"/>
    </source>
</evidence>
<proteinExistence type="predicted"/>
<name>A0A1S6XXK5_9REOV</name>
<accession>A0A1S6XXK5</accession>
<dbReference type="EMBL" id="KY026791">
    <property type="protein sequence ID" value="AQX34667.1"/>
    <property type="molecule type" value="Genomic_RNA"/>
</dbReference>
<reference evidence="1" key="1">
    <citation type="submission" date="2016-10" db="EMBL/GenBank/DDBJ databases">
        <authorList>
            <person name="de Groot N.N."/>
        </authorList>
    </citation>
    <scope>NUCLEOTIDE SEQUENCE</scope>
</reference>
<reference evidence="1" key="2">
    <citation type="journal article" date="2017" name="Virus Genes">
        <title>Rotavirus I in feces of a cat with diarrhea.</title>
        <authorList>
            <person name="Phan T.G."/>
            <person name="Leutenegger C.M."/>
            <person name="Chan R."/>
            <person name="Delwart E."/>
        </authorList>
    </citation>
    <scope>NUCLEOTIDE SEQUENCE</scope>
</reference>
<organism evidence="1">
    <name type="scientific">Rotavirus I</name>
    <dbReference type="NCBI Taxonomy" id="1637496"/>
    <lineage>
        <taxon>Viruses</taxon>
        <taxon>Riboviria</taxon>
        <taxon>Orthornavirae</taxon>
        <taxon>Duplornaviricota</taxon>
        <taxon>Resentoviricetes</taxon>
        <taxon>Reovirales</taxon>
        <taxon>Sedoreoviridae</taxon>
        <taxon>Rotavirus</taxon>
        <taxon>Rotavirus iotagastroenteritidis</taxon>
    </lineage>
</organism>
<sequence length="301" mass="34003">MALKLSLADFITLNHDGEFVKSDCTTDALNRFMTKDEKAIREELRSDKTGKGRHRVKLFLTPACKLRCTQKGIVPLNDLKSQNAPTSSMRTILIPWLLKMLNDEETHEQVITYIEEKFEDVFFSSDKCGRVCQRLEDPDDIIHEDPDIAIKTFFAMCNAMNPSIATEGKCDIVRATEDGIIAEFNPLPEHLTVGRARGKFYKMFPTSSDSVPINAIKALVYLSNRDLLVYHGRKHIRSVPFHEISNTVFGMSNKSREELQKIKNDPLCAAAGEKSVALVDMLLAGEKLNEIVKRLTQRSAK</sequence>